<keyword evidence="5 8" id="KW-0472">Membrane</keyword>
<evidence type="ECO:0000256" key="8">
    <source>
        <dbReference type="SAM" id="Phobius"/>
    </source>
</evidence>
<evidence type="ECO:0000256" key="1">
    <source>
        <dbReference type="ARBA" id="ARBA00004651"/>
    </source>
</evidence>
<dbReference type="GO" id="GO:0005886">
    <property type="term" value="C:plasma membrane"/>
    <property type="evidence" value="ECO:0007669"/>
    <property type="project" value="UniProtKB-SubCell"/>
</dbReference>
<keyword evidence="7" id="KW-0325">Glycoprotein</keyword>
<evidence type="ECO:0000256" key="5">
    <source>
        <dbReference type="ARBA" id="ARBA00023136"/>
    </source>
</evidence>
<evidence type="ECO:0008006" key="11">
    <source>
        <dbReference type="Google" id="ProtNLM"/>
    </source>
</evidence>
<feature type="transmembrane region" description="Helical" evidence="8">
    <location>
        <begin position="359"/>
        <end position="380"/>
    </location>
</feature>
<evidence type="ECO:0000313" key="9">
    <source>
        <dbReference type="EMBL" id="KAK9871510.1"/>
    </source>
</evidence>
<dbReference type="Proteomes" id="UP001431783">
    <property type="component" value="Unassembled WGS sequence"/>
</dbReference>
<dbReference type="AlphaFoldDB" id="A0AAW1TMH5"/>
<keyword evidence="10" id="KW-1185">Reference proteome</keyword>
<gene>
    <name evidence="9" type="ORF">WA026_012881</name>
</gene>
<accession>A0AAW1TMH5</accession>
<dbReference type="PANTHER" id="PTHR42643">
    <property type="entry name" value="IONOTROPIC RECEPTOR 20A-RELATED"/>
    <property type="match status" value="1"/>
</dbReference>
<evidence type="ECO:0000256" key="3">
    <source>
        <dbReference type="ARBA" id="ARBA00022692"/>
    </source>
</evidence>
<dbReference type="PANTHER" id="PTHR42643:SF42">
    <property type="entry name" value="IONOTROPIC GLUTAMATE RECEPTOR L-GLUTAMATE AND GLYCINE-BINDING DOMAIN-CONTAINING PROTEIN"/>
    <property type="match status" value="1"/>
</dbReference>
<organism evidence="9 10">
    <name type="scientific">Henosepilachna vigintioctopunctata</name>
    <dbReference type="NCBI Taxonomy" id="420089"/>
    <lineage>
        <taxon>Eukaryota</taxon>
        <taxon>Metazoa</taxon>
        <taxon>Ecdysozoa</taxon>
        <taxon>Arthropoda</taxon>
        <taxon>Hexapoda</taxon>
        <taxon>Insecta</taxon>
        <taxon>Pterygota</taxon>
        <taxon>Neoptera</taxon>
        <taxon>Endopterygota</taxon>
        <taxon>Coleoptera</taxon>
        <taxon>Polyphaga</taxon>
        <taxon>Cucujiformia</taxon>
        <taxon>Coccinelloidea</taxon>
        <taxon>Coccinellidae</taxon>
        <taxon>Epilachninae</taxon>
        <taxon>Epilachnini</taxon>
        <taxon>Henosepilachna</taxon>
    </lineage>
</organism>
<protein>
    <recommendedName>
        <fullName evidence="11">Ionotropic glutamate receptor C-terminal domain-containing protein</fullName>
    </recommendedName>
</protein>
<keyword evidence="3 8" id="KW-0812">Transmembrane</keyword>
<evidence type="ECO:0000256" key="2">
    <source>
        <dbReference type="ARBA" id="ARBA00022475"/>
    </source>
</evidence>
<dbReference type="InterPro" id="IPR052192">
    <property type="entry name" value="Insect_Ionotropic_Sensory_Rcpt"/>
</dbReference>
<dbReference type="EMBL" id="JARQZJ010000006">
    <property type="protein sequence ID" value="KAK9871510.1"/>
    <property type="molecule type" value="Genomic_DNA"/>
</dbReference>
<feature type="transmembrane region" description="Helical" evidence="8">
    <location>
        <begin position="184"/>
        <end position="208"/>
    </location>
</feature>
<evidence type="ECO:0000256" key="4">
    <source>
        <dbReference type="ARBA" id="ARBA00022989"/>
    </source>
</evidence>
<comment type="caution">
    <text evidence="9">The sequence shown here is derived from an EMBL/GenBank/DDBJ whole genome shotgun (WGS) entry which is preliminary data.</text>
</comment>
<dbReference type="Gene3D" id="1.10.287.70">
    <property type="match status" value="1"/>
</dbReference>
<comment type="subcellular location">
    <subcellularLocation>
        <location evidence="1">Cell membrane</location>
        <topology evidence="1">Multi-pass membrane protein</topology>
    </subcellularLocation>
</comment>
<proteinExistence type="predicted"/>
<feature type="transmembrane region" description="Helical" evidence="8">
    <location>
        <begin position="113"/>
        <end position="141"/>
    </location>
</feature>
<reference evidence="9 10" key="1">
    <citation type="submission" date="2023-03" db="EMBL/GenBank/DDBJ databases">
        <title>Genome insight into feeding habits of ladybird beetles.</title>
        <authorList>
            <person name="Li H.-S."/>
            <person name="Huang Y.-H."/>
            <person name="Pang H."/>
        </authorList>
    </citation>
    <scope>NUCLEOTIDE SEQUENCE [LARGE SCALE GENOMIC DNA]</scope>
    <source>
        <strain evidence="9">SYSU_2023b</strain>
        <tissue evidence="9">Whole body</tissue>
    </source>
</reference>
<keyword evidence="4 8" id="KW-1133">Transmembrane helix</keyword>
<name>A0AAW1TMH5_9CUCU</name>
<evidence type="ECO:0000256" key="7">
    <source>
        <dbReference type="ARBA" id="ARBA00023180"/>
    </source>
</evidence>
<evidence type="ECO:0000256" key="6">
    <source>
        <dbReference type="ARBA" id="ARBA00023170"/>
    </source>
</evidence>
<keyword evidence="2" id="KW-1003">Cell membrane</keyword>
<evidence type="ECO:0000313" key="10">
    <source>
        <dbReference type="Proteomes" id="UP001431783"/>
    </source>
</evidence>
<keyword evidence="6" id="KW-0675">Receptor</keyword>
<sequence length="394" mass="45519">MKFQPKFFENDSNSLIVGVNNRNNFDCYNVLISNNESKLGGFGVDLMMSITEFLNISSEYITFQVDENYEDSTKYDVILCDSQRHNFRDYFTVNLGRYSLLYKTEKLHFNKDIFILTFAGTLWLVFLVLLVFLALCLRIASVQYSKIYSDHEPWSWVEITLWAIAAACQQGLGNAPNGFASRVIFFLGYLMAYLLYTGFAAAITSVLLQYETPSNLETISKHTSLVCLTDYDCLSQVPFGHFKNRHFVSTMDELFTYLDRDGTVIMAPEVYFQYSRKKIRPENQIDHTISIPLLNIYKFEFSASHNNSWATKMKSGLNRLTESGILQNILFRNLLELPRKKERIQYGYSSAAIEHVKSAIYILFYGICAAAFFLIAERLFALYKSKKRLINQLL</sequence>